<dbReference type="Pfam" id="PF13419">
    <property type="entry name" value="HAD_2"/>
    <property type="match status" value="1"/>
</dbReference>
<reference evidence="1" key="1">
    <citation type="submission" date="2022-12" db="EMBL/GenBank/DDBJ databases">
        <title>Genome assemblies of Blomia tropicalis.</title>
        <authorList>
            <person name="Cui Y."/>
        </authorList>
    </citation>
    <scope>NUCLEOTIDE SEQUENCE</scope>
    <source>
        <tissue evidence="1">Adult mites</tissue>
    </source>
</reference>
<dbReference type="InterPro" id="IPR023198">
    <property type="entry name" value="PGP-like_dom2"/>
</dbReference>
<dbReference type="InterPro" id="IPR041492">
    <property type="entry name" value="HAD_2"/>
</dbReference>
<keyword evidence="2" id="KW-1185">Reference proteome</keyword>
<proteinExistence type="predicted"/>
<dbReference type="Gene3D" id="3.40.50.1000">
    <property type="entry name" value="HAD superfamily/HAD-like"/>
    <property type="match status" value="1"/>
</dbReference>
<organism evidence="1 2">
    <name type="scientific">Blomia tropicalis</name>
    <name type="common">Mite</name>
    <dbReference type="NCBI Taxonomy" id="40697"/>
    <lineage>
        <taxon>Eukaryota</taxon>
        <taxon>Metazoa</taxon>
        <taxon>Ecdysozoa</taxon>
        <taxon>Arthropoda</taxon>
        <taxon>Chelicerata</taxon>
        <taxon>Arachnida</taxon>
        <taxon>Acari</taxon>
        <taxon>Acariformes</taxon>
        <taxon>Sarcoptiformes</taxon>
        <taxon>Astigmata</taxon>
        <taxon>Glycyphagoidea</taxon>
        <taxon>Echimyopodidae</taxon>
        <taxon>Blomia</taxon>
    </lineage>
</organism>
<comment type="caution">
    <text evidence="1">The sequence shown here is derived from an EMBL/GenBank/DDBJ whole genome shotgun (WGS) entry which is preliminary data.</text>
</comment>
<dbReference type="PANTHER" id="PTHR18901:SF38">
    <property type="entry name" value="PSEUDOURIDINE-5'-PHOSPHATASE"/>
    <property type="match status" value="1"/>
</dbReference>
<protein>
    <submittedName>
        <fullName evidence="1">Uncharacterized protein</fullName>
    </submittedName>
</protein>
<dbReference type="Gene3D" id="1.10.150.240">
    <property type="entry name" value="Putative phosphatase, domain 2"/>
    <property type="match status" value="1"/>
</dbReference>
<dbReference type="SFLD" id="SFLDG01129">
    <property type="entry name" value="C1.5:_HAD__Beta-PGM__Phosphata"/>
    <property type="match status" value="1"/>
</dbReference>
<dbReference type="SUPFAM" id="SSF56784">
    <property type="entry name" value="HAD-like"/>
    <property type="match status" value="1"/>
</dbReference>
<dbReference type="GO" id="GO:0016791">
    <property type="term" value="F:phosphatase activity"/>
    <property type="evidence" value="ECO:0007669"/>
    <property type="project" value="TreeGrafter"/>
</dbReference>
<dbReference type="PANTHER" id="PTHR18901">
    <property type="entry name" value="2-DEOXYGLUCOSE-6-PHOSPHATE PHOSPHATASE 2"/>
    <property type="match status" value="1"/>
</dbReference>
<sequence>MSSDKYTPVTHVIFDLDGTLIDSEKYLHKAITDVLRDHGKTMNWELQSLTTGLFITKSAPIIVENLKLTCTPEEYIRQILIRYKQYVVGQIDGVGIKFLPGVVKLITHLSNNKIPMAICTGSMQETFDFKVERFGDFFKPGNIFQHIVIGANDPEVKQNKPMPDPYLVCMNRFNNNKIDPIQPNQFLAFEDSPTGLASAVSAGCQSILVQDNPKIDYSYFNIKPILTLRSLEHFKPEEFGLPPFPNQSNNNH</sequence>
<dbReference type="Proteomes" id="UP001142055">
    <property type="component" value="Chromosome 1"/>
</dbReference>
<name>A0A9Q0RS95_BLOTA</name>
<evidence type="ECO:0000313" key="1">
    <source>
        <dbReference type="EMBL" id="KAJ6224619.1"/>
    </source>
</evidence>
<dbReference type="SFLD" id="SFLDS00003">
    <property type="entry name" value="Haloacid_Dehalogenase"/>
    <property type="match status" value="1"/>
</dbReference>
<dbReference type="InterPro" id="IPR023214">
    <property type="entry name" value="HAD_sf"/>
</dbReference>
<dbReference type="EMBL" id="JAPWDV010000001">
    <property type="protein sequence ID" value="KAJ6224619.1"/>
    <property type="molecule type" value="Genomic_DNA"/>
</dbReference>
<dbReference type="InterPro" id="IPR036412">
    <property type="entry name" value="HAD-like_sf"/>
</dbReference>
<accession>A0A9Q0RS95</accession>
<dbReference type="AlphaFoldDB" id="A0A9Q0RS95"/>
<dbReference type="OMA" id="MAICTGC"/>
<gene>
    <name evidence="1" type="ORF">RDWZM_003164</name>
</gene>
<evidence type="ECO:0000313" key="2">
    <source>
        <dbReference type="Proteomes" id="UP001142055"/>
    </source>
</evidence>